<gene>
    <name evidence="2" type="ORF">NCTC9428_04335</name>
</gene>
<evidence type="ECO:0000313" key="3">
    <source>
        <dbReference type="Proteomes" id="UP000281909"/>
    </source>
</evidence>
<dbReference type="Proteomes" id="UP000281909">
    <property type="component" value="Chromosome"/>
</dbReference>
<feature type="region of interest" description="Disordered" evidence="1">
    <location>
        <begin position="134"/>
        <end position="155"/>
    </location>
</feature>
<proteinExistence type="predicted"/>
<evidence type="ECO:0000313" key="2">
    <source>
        <dbReference type="EMBL" id="VEF12675.1"/>
    </source>
</evidence>
<sequence length="266" mass="29142">MGQGVGGFNGWGCFCLGVQGFDRRHALGLAAFGPTMFLGIWVNIRFFGDGGLGFRPYGESPFPNAEKVTEKALLLRSARSLWLGVPSLRDRSGGQRLRFASLHLLSLCLAAPNGRCAPTPGSIPERSLPMSLVDQDQDQGQEQQPSLRSSWSGAAAPRGGCDFWVRFCFCRSCRRLRSFDLDFVGAGLPAMAACQPTKPCRLRTFTVGAAEGCDLLILILWKLACQRWRPDSDQALPFAHIHCRSCRRLRSFDLDFVEAGLPAMAA</sequence>
<evidence type="ECO:0000256" key="1">
    <source>
        <dbReference type="SAM" id="MobiDB-lite"/>
    </source>
</evidence>
<accession>A0A3S4R8R6</accession>
<reference evidence="2 3" key="1">
    <citation type="submission" date="2018-12" db="EMBL/GenBank/DDBJ databases">
        <authorList>
            <consortium name="Pathogen Informatics"/>
        </authorList>
    </citation>
    <scope>NUCLEOTIDE SEQUENCE [LARGE SCALE GENOMIC DNA]</scope>
    <source>
        <strain evidence="2 3">NCTC9428</strain>
    </source>
</reference>
<dbReference type="EMBL" id="LR134318">
    <property type="protein sequence ID" value="VEF12675.1"/>
    <property type="molecule type" value="Genomic_DNA"/>
</dbReference>
<name>A0A3S4R8R6_PSEFL</name>
<organism evidence="2 3">
    <name type="scientific">Pseudomonas fluorescens</name>
    <dbReference type="NCBI Taxonomy" id="294"/>
    <lineage>
        <taxon>Bacteria</taxon>
        <taxon>Pseudomonadati</taxon>
        <taxon>Pseudomonadota</taxon>
        <taxon>Gammaproteobacteria</taxon>
        <taxon>Pseudomonadales</taxon>
        <taxon>Pseudomonadaceae</taxon>
        <taxon>Pseudomonas</taxon>
    </lineage>
</organism>
<protein>
    <submittedName>
        <fullName evidence="2">Uncharacterized protein</fullName>
    </submittedName>
</protein>
<dbReference type="AlphaFoldDB" id="A0A3S4R8R6"/>